<dbReference type="STRING" id="296587.C1E3U5"/>
<dbReference type="InParanoid" id="C1E3U5"/>
<evidence type="ECO:0000313" key="4">
    <source>
        <dbReference type="Proteomes" id="UP000002009"/>
    </source>
</evidence>
<dbReference type="RefSeq" id="XP_002501740.1">
    <property type="nucleotide sequence ID" value="XM_002501694.1"/>
</dbReference>
<feature type="compositionally biased region" description="Basic and acidic residues" evidence="2">
    <location>
        <begin position="120"/>
        <end position="133"/>
    </location>
</feature>
<gene>
    <name evidence="3" type="ORF">MICPUN_108082</name>
</gene>
<protein>
    <submittedName>
        <fullName evidence="3">Uncharacterized protein</fullName>
    </submittedName>
</protein>
<dbReference type="KEGG" id="mis:MICPUN_108082"/>
<feature type="region of interest" description="Disordered" evidence="2">
    <location>
        <begin position="112"/>
        <end position="134"/>
    </location>
</feature>
<organism evidence="3 4">
    <name type="scientific">Micromonas commoda (strain RCC299 / NOUM17 / CCMP2709)</name>
    <name type="common">Picoplanktonic green alga</name>
    <dbReference type="NCBI Taxonomy" id="296587"/>
    <lineage>
        <taxon>Eukaryota</taxon>
        <taxon>Viridiplantae</taxon>
        <taxon>Chlorophyta</taxon>
        <taxon>Mamiellophyceae</taxon>
        <taxon>Mamiellales</taxon>
        <taxon>Mamiellaceae</taxon>
        <taxon>Micromonas</taxon>
    </lineage>
</organism>
<evidence type="ECO:0000256" key="2">
    <source>
        <dbReference type="SAM" id="MobiDB-lite"/>
    </source>
</evidence>
<proteinExistence type="predicted"/>
<feature type="compositionally biased region" description="Low complexity" evidence="2">
    <location>
        <begin position="258"/>
        <end position="280"/>
    </location>
</feature>
<evidence type="ECO:0000256" key="1">
    <source>
        <dbReference type="SAM" id="Coils"/>
    </source>
</evidence>
<evidence type="ECO:0000313" key="3">
    <source>
        <dbReference type="EMBL" id="ACO62998.1"/>
    </source>
</evidence>
<feature type="region of interest" description="Disordered" evidence="2">
    <location>
        <begin position="246"/>
        <end position="320"/>
    </location>
</feature>
<feature type="coiled-coil region" evidence="1">
    <location>
        <begin position="5"/>
        <end position="109"/>
    </location>
</feature>
<feature type="region of interest" description="Disordered" evidence="2">
    <location>
        <begin position="208"/>
        <end position="233"/>
    </location>
</feature>
<reference evidence="3 4" key="1">
    <citation type="journal article" date="2009" name="Science">
        <title>Green evolution and dynamic adaptations revealed by genomes of the marine picoeukaryotes Micromonas.</title>
        <authorList>
            <person name="Worden A.Z."/>
            <person name="Lee J.H."/>
            <person name="Mock T."/>
            <person name="Rouze P."/>
            <person name="Simmons M.P."/>
            <person name="Aerts A.L."/>
            <person name="Allen A.E."/>
            <person name="Cuvelier M.L."/>
            <person name="Derelle E."/>
            <person name="Everett M.V."/>
            <person name="Foulon E."/>
            <person name="Grimwood J."/>
            <person name="Gundlach H."/>
            <person name="Henrissat B."/>
            <person name="Napoli C."/>
            <person name="McDonald S.M."/>
            <person name="Parker M.S."/>
            <person name="Rombauts S."/>
            <person name="Salamov A."/>
            <person name="Von Dassow P."/>
            <person name="Badger J.H."/>
            <person name="Coutinho P.M."/>
            <person name="Demir E."/>
            <person name="Dubchak I."/>
            <person name="Gentemann C."/>
            <person name="Eikrem W."/>
            <person name="Gready J.E."/>
            <person name="John U."/>
            <person name="Lanier W."/>
            <person name="Lindquist E.A."/>
            <person name="Lucas S."/>
            <person name="Mayer K.F."/>
            <person name="Moreau H."/>
            <person name="Not F."/>
            <person name="Otillar R."/>
            <person name="Panaud O."/>
            <person name="Pangilinan J."/>
            <person name="Paulsen I."/>
            <person name="Piegu B."/>
            <person name="Poliakov A."/>
            <person name="Robbens S."/>
            <person name="Schmutz J."/>
            <person name="Toulza E."/>
            <person name="Wyss T."/>
            <person name="Zelensky A."/>
            <person name="Zhou K."/>
            <person name="Armbrust E.V."/>
            <person name="Bhattacharya D."/>
            <person name="Goodenough U.W."/>
            <person name="Van de Peer Y."/>
            <person name="Grigoriev I.V."/>
        </authorList>
    </citation>
    <scope>NUCLEOTIDE SEQUENCE [LARGE SCALE GENOMIC DNA]</scope>
    <source>
        <strain evidence="4">RCC299 / NOUM17</strain>
    </source>
</reference>
<dbReference type="GeneID" id="8242641"/>
<feature type="compositionally biased region" description="Basic and acidic residues" evidence="2">
    <location>
        <begin position="208"/>
        <end position="228"/>
    </location>
</feature>
<dbReference type="Proteomes" id="UP000002009">
    <property type="component" value="Chromosome 4"/>
</dbReference>
<accession>C1E3U5</accession>
<dbReference type="EMBL" id="CP001325">
    <property type="protein sequence ID" value="ACO62998.1"/>
    <property type="molecule type" value="Genomic_DNA"/>
</dbReference>
<name>C1E3U5_MICCC</name>
<sequence length="367" mass="38183">MEVERYQLVAELQAKSRKLEEAKAEADRLRGVGDDAAARANKAEQERDLAVAKIESLASELEATRESQRRAAADAGDVAEALAGERKKLAAAETRAAEAERELASALAALADAASPVGQHRSDAGDAGVDRRPSTVQEAVAAVRRDADARIAAAEEVASTAAAALKAERLERGGAEEALRSKIRTMDAAQDRLLAEIDAATGELERLDAELDATEERARAAEEREREALGGVAAAAMKTDRLMEMLTEQEEWEREAAEAAAAAAREGAANGAGVSASAPATPAKDSGVQDGDEDSTPGAARTVPATPAQGHQGAGRASTASVKLAADILQGSDLGRAYHPLLASIEARLLHLQSEKLDVPLADVPVS</sequence>
<keyword evidence="1" id="KW-0175">Coiled coil</keyword>
<keyword evidence="4" id="KW-1185">Reference proteome</keyword>
<dbReference type="AlphaFoldDB" id="C1E3U5"/>